<feature type="transmembrane region" description="Helical" evidence="7">
    <location>
        <begin position="280"/>
        <end position="301"/>
    </location>
</feature>
<evidence type="ECO:0000259" key="8">
    <source>
        <dbReference type="PROSITE" id="PS50850"/>
    </source>
</evidence>
<dbReference type="Pfam" id="PF07690">
    <property type="entry name" value="MFS_1"/>
    <property type="match status" value="1"/>
</dbReference>
<sequence>MTQDSAIAHEETRLRRIALASAIGTTIEWYDFFLYGVLATLVLNRVFFPGFSPLLGTLLSYTTFAIGFVARPVGGIIFGHFGDRIGRKTVLILTLLIMGISTFLIGLLPGYATLGVAAPILLLLLRIIQGIGIGGEWGGAVVLAIEHAPAGRRGYFGAYPQIGVPAGLMSSAAVVAILTQLPDGQFMLWGWRIAFLLSALLVAVGLFIRLKIMETPEFLAVQATKTESRVPLFDMFRFYPRAILLTLGARYIEGACFNMFGVFIISYAVGTLHLSRGFTLGGVIIASAVMIPFILIFGALADRIGLKRMFGTGALIVALTSVGAFAVMQTYGAVHPILVWVSIIVPLSLAYPMVYGPESSLFASQFETRVRYTGVSFAYQFSGIFASGLTPIVATLLLAADHGRPWYIAWYMVAVGLISFVSVTAMRIPETAAAHEAASPIMQAATQGLESN</sequence>
<keyword evidence="5 7" id="KW-1133">Transmembrane helix</keyword>
<dbReference type="PROSITE" id="PS50850">
    <property type="entry name" value="MFS"/>
    <property type="match status" value="1"/>
</dbReference>
<evidence type="ECO:0000313" key="9">
    <source>
        <dbReference type="EMBL" id="MCF3946899.1"/>
    </source>
</evidence>
<evidence type="ECO:0000313" key="10">
    <source>
        <dbReference type="Proteomes" id="UP001521209"/>
    </source>
</evidence>
<feature type="transmembrane region" description="Helical" evidence="7">
    <location>
        <begin position="120"/>
        <end position="145"/>
    </location>
</feature>
<dbReference type="CDD" id="cd17369">
    <property type="entry name" value="MFS_ShiA_like"/>
    <property type="match status" value="1"/>
</dbReference>
<feature type="transmembrane region" description="Helical" evidence="7">
    <location>
        <begin position="242"/>
        <end position="268"/>
    </location>
</feature>
<dbReference type="PANTHER" id="PTHR43045">
    <property type="entry name" value="SHIKIMATE TRANSPORTER"/>
    <property type="match status" value="1"/>
</dbReference>
<keyword evidence="6 7" id="KW-0472">Membrane</keyword>
<feature type="domain" description="Major facilitator superfamily (MFS) profile" evidence="8">
    <location>
        <begin position="17"/>
        <end position="432"/>
    </location>
</feature>
<evidence type="ECO:0000256" key="3">
    <source>
        <dbReference type="ARBA" id="ARBA00022475"/>
    </source>
</evidence>
<dbReference type="PANTHER" id="PTHR43045:SF1">
    <property type="entry name" value="SHIKIMATE TRANSPORTER"/>
    <property type="match status" value="1"/>
</dbReference>
<dbReference type="Proteomes" id="UP001521209">
    <property type="component" value="Unassembled WGS sequence"/>
</dbReference>
<dbReference type="RefSeq" id="WP_235704134.1">
    <property type="nucleotide sequence ID" value="NZ_JAKGBZ010000015.1"/>
</dbReference>
<comment type="subcellular location">
    <subcellularLocation>
        <location evidence="1">Cell membrane</location>
        <topology evidence="1">Multi-pass membrane protein</topology>
    </subcellularLocation>
</comment>
<comment type="caution">
    <text evidence="9">The sequence shown here is derived from an EMBL/GenBank/DDBJ whole genome shotgun (WGS) entry which is preliminary data.</text>
</comment>
<gene>
    <name evidence="9" type="ORF">L2A60_09425</name>
</gene>
<evidence type="ECO:0000256" key="4">
    <source>
        <dbReference type="ARBA" id="ARBA00022692"/>
    </source>
</evidence>
<dbReference type="Gene3D" id="1.20.1250.20">
    <property type="entry name" value="MFS general substrate transporter like domains"/>
    <property type="match status" value="1"/>
</dbReference>
<reference evidence="9 10" key="1">
    <citation type="submission" date="2022-01" db="EMBL/GenBank/DDBJ databases">
        <authorList>
            <person name="Won M."/>
            <person name="Kim S.-J."/>
            <person name="Kwon S.-W."/>
        </authorList>
    </citation>
    <scope>NUCLEOTIDE SEQUENCE [LARGE SCALE GENOMIC DNA]</scope>
    <source>
        <strain evidence="9 10">KCTC 23505</strain>
    </source>
</reference>
<feature type="transmembrane region" description="Helical" evidence="7">
    <location>
        <begin position="58"/>
        <end position="78"/>
    </location>
</feature>
<dbReference type="InterPro" id="IPR005829">
    <property type="entry name" value="Sugar_transporter_CS"/>
</dbReference>
<evidence type="ECO:0000256" key="1">
    <source>
        <dbReference type="ARBA" id="ARBA00004651"/>
    </source>
</evidence>
<evidence type="ECO:0000256" key="2">
    <source>
        <dbReference type="ARBA" id="ARBA00022448"/>
    </source>
</evidence>
<organism evidence="9 10">
    <name type="scientific">Acidiphilium iwatense</name>
    <dbReference type="NCBI Taxonomy" id="768198"/>
    <lineage>
        <taxon>Bacteria</taxon>
        <taxon>Pseudomonadati</taxon>
        <taxon>Pseudomonadota</taxon>
        <taxon>Alphaproteobacteria</taxon>
        <taxon>Acetobacterales</taxon>
        <taxon>Acidocellaceae</taxon>
        <taxon>Acidiphilium</taxon>
    </lineage>
</organism>
<feature type="transmembrane region" description="Helical" evidence="7">
    <location>
        <begin position="17"/>
        <end position="38"/>
    </location>
</feature>
<dbReference type="InterPro" id="IPR011701">
    <property type="entry name" value="MFS"/>
</dbReference>
<accession>A0ABS9DW32</accession>
<feature type="transmembrane region" description="Helical" evidence="7">
    <location>
        <begin position="189"/>
        <end position="208"/>
    </location>
</feature>
<dbReference type="SUPFAM" id="SSF103473">
    <property type="entry name" value="MFS general substrate transporter"/>
    <property type="match status" value="1"/>
</dbReference>
<feature type="transmembrane region" description="Helical" evidence="7">
    <location>
        <begin position="313"/>
        <end position="331"/>
    </location>
</feature>
<dbReference type="InterPro" id="IPR020846">
    <property type="entry name" value="MFS_dom"/>
</dbReference>
<keyword evidence="2" id="KW-0813">Transport</keyword>
<evidence type="ECO:0000256" key="7">
    <source>
        <dbReference type="SAM" id="Phobius"/>
    </source>
</evidence>
<feature type="transmembrane region" description="Helical" evidence="7">
    <location>
        <begin position="157"/>
        <end position="177"/>
    </location>
</feature>
<evidence type="ECO:0000256" key="5">
    <source>
        <dbReference type="ARBA" id="ARBA00022989"/>
    </source>
</evidence>
<feature type="transmembrane region" description="Helical" evidence="7">
    <location>
        <begin position="337"/>
        <end position="356"/>
    </location>
</feature>
<keyword evidence="3" id="KW-1003">Cell membrane</keyword>
<name>A0ABS9DW32_9PROT</name>
<protein>
    <submittedName>
        <fullName evidence="9">MHS family MFS transporter</fullName>
    </submittedName>
</protein>
<proteinExistence type="predicted"/>
<feature type="transmembrane region" description="Helical" evidence="7">
    <location>
        <begin position="90"/>
        <end position="114"/>
    </location>
</feature>
<feature type="transmembrane region" description="Helical" evidence="7">
    <location>
        <begin position="406"/>
        <end position="426"/>
    </location>
</feature>
<evidence type="ECO:0000256" key="6">
    <source>
        <dbReference type="ARBA" id="ARBA00023136"/>
    </source>
</evidence>
<dbReference type="PROSITE" id="PS00217">
    <property type="entry name" value="SUGAR_TRANSPORT_2"/>
    <property type="match status" value="1"/>
</dbReference>
<feature type="transmembrane region" description="Helical" evidence="7">
    <location>
        <begin position="377"/>
        <end position="400"/>
    </location>
</feature>
<keyword evidence="10" id="KW-1185">Reference proteome</keyword>
<dbReference type="EMBL" id="JAKGBZ010000015">
    <property type="protein sequence ID" value="MCF3946899.1"/>
    <property type="molecule type" value="Genomic_DNA"/>
</dbReference>
<dbReference type="InterPro" id="IPR036259">
    <property type="entry name" value="MFS_trans_sf"/>
</dbReference>
<keyword evidence="4 7" id="KW-0812">Transmembrane</keyword>